<dbReference type="WBParaSite" id="jg11639">
    <property type="protein sequence ID" value="jg11639"/>
    <property type="gene ID" value="jg11639"/>
</dbReference>
<feature type="compositionally biased region" description="Polar residues" evidence="1">
    <location>
        <begin position="179"/>
        <end position="195"/>
    </location>
</feature>
<proteinExistence type="predicted"/>
<feature type="region of interest" description="Disordered" evidence="1">
    <location>
        <begin position="159"/>
        <end position="316"/>
    </location>
</feature>
<feature type="compositionally biased region" description="Polar residues" evidence="1">
    <location>
        <begin position="244"/>
        <end position="253"/>
    </location>
</feature>
<protein>
    <submittedName>
        <fullName evidence="3">Uncharacterized protein</fullName>
    </submittedName>
</protein>
<feature type="compositionally biased region" description="Low complexity" evidence="1">
    <location>
        <begin position="49"/>
        <end position="62"/>
    </location>
</feature>
<evidence type="ECO:0000256" key="1">
    <source>
        <dbReference type="SAM" id="MobiDB-lite"/>
    </source>
</evidence>
<reference evidence="3" key="1">
    <citation type="submission" date="2022-11" db="UniProtKB">
        <authorList>
            <consortium name="WormBaseParasite"/>
        </authorList>
    </citation>
    <scope>IDENTIFICATION</scope>
</reference>
<sequence>MSLPLPKFASESGSFQCNWDKRSPANSISGSATGLDVVQRSPPMSATVQKSSFSSKFFSGSQQEDKEADAPQDPRGKDTSASLCSPAKSVDLEGSARSILGFSPEPEKPAKPKNFDPLAELFKNVAPAAPSSLAKRLTEFRNKYKDVEQKIQETKMNVFAASSSRKPTSLEQELERLQSRSNTLSGLSLDTTSHQDPLDMPKRSLSIHIPSSSARVNKPSSPSSTLQNLKKGFNLSNLEHDQYHSTPTSQSSPVLAKSEAGDQSLSFLPQNSQLRQSPQLATTTSVFQGTFRPSSSSVSSPRPINLPNQMPSPHPH</sequence>
<feature type="compositionally biased region" description="Polar residues" evidence="1">
    <location>
        <begin position="160"/>
        <end position="171"/>
    </location>
</feature>
<feature type="compositionally biased region" description="Polar residues" evidence="1">
    <location>
        <begin position="209"/>
        <end position="228"/>
    </location>
</feature>
<dbReference type="AlphaFoldDB" id="A0A915CS60"/>
<name>A0A915CS60_9BILA</name>
<organism evidence="2 3">
    <name type="scientific">Ditylenchus dipsaci</name>
    <dbReference type="NCBI Taxonomy" id="166011"/>
    <lineage>
        <taxon>Eukaryota</taxon>
        <taxon>Metazoa</taxon>
        <taxon>Ecdysozoa</taxon>
        <taxon>Nematoda</taxon>
        <taxon>Chromadorea</taxon>
        <taxon>Rhabditida</taxon>
        <taxon>Tylenchina</taxon>
        <taxon>Tylenchomorpha</taxon>
        <taxon>Sphaerularioidea</taxon>
        <taxon>Anguinidae</taxon>
        <taxon>Anguininae</taxon>
        <taxon>Ditylenchus</taxon>
    </lineage>
</organism>
<dbReference type="Proteomes" id="UP000887574">
    <property type="component" value="Unplaced"/>
</dbReference>
<feature type="compositionally biased region" description="Basic and acidic residues" evidence="1">
    <location>
        <begin position="63"/>
        <end position="78"/>
    </location>
</feature>
<feature type="compositionally biased region" description="Basic and acidic residues" evidence="1">
    <location>
        <begin position="105"/>
        <end position="114"/>
    </location>
</feature>
<evidence type="ECO:0000313" key="3">
    <source>
        <dbReference type="WBParaSite" id="jg11639"/>
    </source>
</evidence>
<keyword evidence="2" id="KW-1185">Reference proteome</keyword>
<feature type="region of interest" description="Disordered" evidence="1">
    <location>
        <begin position="1"/>
        <end position="115"/>
    </location>
</feature>
<evidence type="ECO:0000313" key="2">
    <source>
        <dbReference type="Proteomes" id="UP000887574"/>
    </source>
</evidence>
<feature type="compositionally biased region" description="Low complexity" evidence="1">
    <location>
        <begin position="292"/>
        <end position="303"/>
    </location>
</feature>
<accession>A0A915CS60</accession>
<feature type="compositionally biased region" description="Polar residues" evidence="1">
    <location>
        <begin position="261"/>
        <end position="288"/>
    </location>
</feature>